<comment type="caution">
    <text evidence="1">The sequence shown here is derived from an EMBL/GenBank/DDBJ whole genome shotgun (WGS) entry which is preliminary data.</text>
</comment>
<sequence length="61" mass="7139">MPAHTAGIFVLGRMVIQELRSKELPDNIAEQFVENGKLISILYDWAFRSIKRNTLWLSHKR</sequence>
<evidence type="ECO:0000313" key="2">
    <source>
        <dbReference type="Proteomes" id="UP000238707"/>
    </source>
</evidence>
<keyword evidence="2" id="KW-1185">Reference proteome</keyword>
<reference evidence="1 2" key="1">
    <citation type="submission" date="2016-12" db="EMBL/GenBank/DDBJ databases">
        <title>Diversity of luminous bacteria.</title>
        <authorList>
            <person name="Yoshizawa S."/>
            <person name="Kogure K."/>
        </authorList>
    </citation>
    <scope>NUCLEOTIDE SEQUENCE [LARGE SCALE GENOMIC DNA]</scope>
    <source>
        <strain evidence="1 2">LC2-408</strain>
    </source>
</reference>
<evidence type="ECO:0000313" key="1">
    <source>
        <dbReference type="EMBL" id="PQJ60736.1"/>
    </source>
</evidence>
<dbReference type="Proteomes" id="UP000238707">
    <property type="component" value="Unassembled WGS sequence"/>
</dbReference>
<proteinExistence type="predicted"/>
<gene>
    <name evidence="1" type="ORF">BTO10_15465</name>
</gene>
<dbReference type="AlphaFoldDB" id="A0A2S7VEZ4"/>
<dbReference type="EMBL" id="MSCI01000002">
    <property type="protein sequence ID" value="PQJ60736.1"/>
    <property type="molecule type" value="Genomic_DNA"/>
</dbReference>
<organism evidence="1 2">
    <name type="scientific">Vibrio chagasii</name>
    <dbReference type="NCBI Taxonomy" id="170679"/>
    <lineage>
        <taxon>Bacteria</taxon>
        <taxon>Pseudomonadati</taxon>
        <taxon>Pseudomonadota</taxon>
        <taxon>Gammaproteobacteria</taxon>
        <taxon>Vibrionales</taxon>
        <taxon>Vibrionaceae</taxon>
        <taxon>Vibrio</taxon>
    </lineage>
</organism>
<accession>A0A2S7VEZ4</accession>
<name>A0A2S7VEZ4_9VIBR</name>
<protein>
    <submittedName>
        <fullName evidence="1">Uncharacterized protein</fullName>
    </submittedName>
</protein>